<accession>A0A2S5JK04</accession>
<dbReference type="InterPro" id="IPR018692">
    <property type="entry name" value="DUF2189"/>
</dbReference>
<dbReference type="Pfam" id="PF09955">
    <property type="entry name" value="DUF2189"/>
    <property type="match status" value="1"/>
</dbReference>
<feature type="transmembrane region" description="Helical" evidence="1">
    <location>
        <begin position="141"/>
        <end position="168"/>
    </location>
</feature>
<feature type="transmembrane region" description="Helical" evidence="1">
    <location>
        <begin position="188"/>
        <end position="210"/>
    </location>
</feature>
<name>A0A2S5JK04_9RHOB</name>
<reference evidence="2 3" key="1">
    <citation type="submission" date="2018-01" db="EMBL/GenBank/DDBJ databases">
        <title>Genomic Encyclopedia of Archaeal and Bacterial Type Strains, Phase II (KMG-II): from individual species to whole genera.</title>
        <authorList>
            <person name="Goeker M."/>
        </authorList>
    </citation>
    <scope>NUCLEOTIDE SEQUENCE [LARGE SCALE GENOMIC DNA]</scope>
    <source>
        <strain evidence="2 3">DSM 12048</strain>
    </source>
</reference>
<keyword evidence="3" id="KW-1185">Reference proteome</keyword>
<gene>
    <name evidence="2" type="ORF">LV82_00989</name>
</gene>
<organism evidence="2 3">
    <name type="scientific">Albidovulum inexpectatum</name>
    <dbReference type="NCBI Taxonomy" id="196587"/>
    <lineage>
        <taxon>Bacteria</taxon>
        <taxon>Pseudomonadati</taxon>
        <taxon>Pseudomonadota</taxon>
        <taxon>Alphaproteobacteria</taxon>
        <taxon>Rhodobacterales</taxon>
        <taxon>Paracoccaceae</taxon>
        <taxon>Albidovulum</taxon>
    </lineage>
</organism>
<evidence type="ECO:0000313" key="2">
    <source>
        <dbReference type="EMBL" id="PPB81772.1"/>
    </source>
</evidence>
<dbReference type="RefSeq" id="WP_104069796.1">
    <property type="nucleotide sequence ID" value="NZ_PRDS01000002.1"/>
</dbReference>
<dbReference type="Proteomes" id="UP000239736">
    <property type="component" value="Unassembled WGS sequence"/>
</dbReference>
<comment type="caution">
    <text evidence="2">The sequence shown here is derived from an EMBL/GenBank/DDBJ whole genome shotgun (WGS) entry which is preliminary data.</text>
</comment>
<evidence type="ECO:0000256" key="1">
    <source>
        <dbReference type="SAM" id="Phobius"/>
    </source>
</evidence>
<feature type="transmembrane region" description="Helical" evidence="1">
    <location>
        <begin position="66"/>
        <end position="85"/>
    </location>
</feature>
<sequence>MAKTIGNPLTWGTRVVQEAGAEARLVAREIAGVETTPPDVRRLTVDDLRQALRHGLADFAALRTDVMMACILYPIIGAILVWMALNRGLIPLIFPLISGFALIGPAAAVGLYQMSREREAGRKAGWSDALKVLASPRIGAILALGLWHLAIFFAWILAAYGIFLATMGPDVPRGLGPFLNEVLTTPQGWAMIAIGIPVGFIFALIVLATSVVSFPMLIDRPVGLTVAVLTSVRVARRNPVEIALWGLMVTALLVIGSLPFLLGLIAVLPILGHATWHLYRRAVEPPSNWPS</sequence>
<keyword evidence="1" id="KW-0472">Membrane</keyword>
<dbReference type="OrthoDB" id="9809543at2"/>
<dbReference type="EMBL" id="PRDS01000002">
    <property type="protein sequence ID" value="PPB81772.1"/>
    <property type="molecule type" value="Genomic_DNA"/>
</dbReference>
<dbReference type="AlphaFoldDB" id="A0A2S5JK04"/>
<protein>
    <submittedName>
        <fullName evidence="2">Putative membrane protein</fullName>
    </submittedName>
</protein>
<keyword evidence="1" id="KW-0812">Transmembrane</keyword>
<proteinExistence type="predicted"/>
<keyword evidence="1" id="KW-1133">Transmembrane helix</keyword>
<evidence type="ECO:0000313" key="3">
    <source>
        <dbReference type="Proteomes" id="UP000239736"/>
    </source>
</evidence>
<feature type="transmembrane region" description="Helical" evidence="1">
    <location>
        <begin position="242"/>
        <end position="271"/>
    </location>
</feature>
<feature type="transmembrane region" description="Helical" evidence="1">
    <location>
        <begin position="91"/>
        <end position="112"/>
    </location>
</feature>